<evidence type="ECO:0000313" key="1">
    <source>
        <dbReference type="EMBL" id="GAF09280.1"/>
    </source>
</evidence>
<keyword evidence="2" id="KW-1185">Reference proteome</keyword>
<evidence type="ECO:0000313" key="2">
    <source>
        <dbReference type="Proteomes" id="UP000019364"/>
    </source>
</evidence>
<sequence>MKNAQQIFDKIVTVYGNRKDIYDRYSKKNMFQAMQKIGDDTLLIVVSINSDWWSPWKGSVTEDVYYYKED</sequence>
<dbReference type="Proteomes" id="UP000019364">
    <property type="component" value="Unassembled WGS sequence"/>
</dbReference>
<accession>W7YEC7</accession>
<protein>
    <submittedName>
        <fullName evidence="1">Uncharacterized protein</fullName>
    </submittedName>
</protein>
<dbReference type="AlphaFoldDB" id="W7YEC7"/>
<dbReference type="EMBL" id="BAVZ01000010">
    <property type="protein sequence ID" value="GAF09280.1"/>
    <property type="molecule type" value="Genomic_DNA"/>
</dbReference>
<comment type="caution">
    <text evidence="1">The sequence shown here is derived from an EMBL/GenBank/DDBJ whole genome shotgun (WGS) entry which is preliminary data.</text>
</comment>
<name>W7YEC7_9BACL</name>
<reference evidence="1 2" key="1">
    <citation type="journal article" date="2014" name="Genome Announc.">
        <title>Draft Genome Sequence of Paenibacillus pini JCM 16418T, Isolated from the Rhizosphere of Pine Tree.</title>
        <authorList>
            <person name="Yuki M."/>
            <person name="Oshima K."/>
            <person name="Suda W."/>
            <person name="Oshida Y."/>
            <person name="Kitamura K."/>
            <person name="Iida Y."/>
            <person name="Hattori M."/>
            <person name="Ohkuma M."/>
        </authorList>
    </citation>
    <scope>NUCLEOTIDE SEQUENCE [LARGE SCALE GENOMIC DNA]</scope>
    <source>
        <strain evidence="1 2">JCM 16418</strain>
    </source>
</reference>
<organism evidence="1 2">
    <name type="scientific">Paenibacillus pini JCM 16418</name>
    <dbReference type="NCBI Taxonomy" id="1236976"/>
    <lineage>
        <taxon>Bacteria</taxon>
        <taxon>Bacillati</taxon>
        <taxon>Bacillota</taxon>
        <taxon>Bacilli</taxon>
        <taxon>Bacillales</taxon>
        <taxon>Paenibacillaceae</taxon>
        <taxon>Paenibacillus</taxon>
    </lineage>
</organism>
<dbReference type="STRING" id="1236976.JCM16418_3406"/>
<gene>
    <name evidence="1" type="ORF">JCM16418_3406</name>
</gene>
<proteinExistence type="predicted"/>